<dbReference type="InterPro" id="IPR013517">
    <property type="entry name" value="FG-GAP"/>
</dbReference>
<dbReference type="Gene3D" id="2.130.10.130">
    <property type="entry name" value="Integrin alpha, N-terminal"/>
    <property type="match status" value="1"/>
</dbReference>
<dbReference type="InterPro" id="IPR028994">
    <property type="entry name" value="Integrin_alpha_N"/>
</dbReference>
<dbReference type="RefSeq" id="WP_207526853.1">
    <property type="nucleotide sequence ID" value="NZ_CP071518.1"/>
</dbReference>
<keyword evidence="3" id="KW-1185">Reference proteome</keyword>
<sequence length="169" mass="18198">MNGTTWTYGAVQSRPGAFVMIGAGDFNGDGYADLLWRDGARTAVSASIGTASGTFGSAVTIRSYPTGYEVVGLRRANADARSDIYWHSTTAGKMQAWLMNGTALTYGVANTVGSIYRVTSMGDYNGDGLSDVIWHDTAKTRLYEWQAKPDGTYTVVSLRTYPAGWTVVH</sequence>
<gene>
    <name evidence="2" type="ORF">I8J32_007445</name>
</gene>
<accession>A0A975AT50</accession>
<keyword evidence="1" id="KW-0732">Signal</keyword>
<protein>
    <submittedName>
        <fullName evidence="2">FG-GAP repeat protein</fullName>
    </submittedName>
</protein>
<dbReference type="EMBL" id="CP071518">
    <property type="protein sequence ID" value="QSX79669.1"/>
    <property type="molecule type" value="Genomic_DNA"/>
</dbReference>
<evidence type="ECO:0000256" key="1">
    <source>
        <dbReference type="ARBA" id="ARBA00022729"/>
    </source>
</evidence>
<dbReference type="Pfam" id="PF01839">
    <property type="entry name" value="FG-GAP"/>
    <property type="match status" value="1"/>
</dbReference>
<name>A0A975AT50_9GAMM</name>
<organism evidence="2 3">
    <name type="scientific">Agrilutibacter solisilvae</name>
    <dbReference type="NCBI Taxonomy" id="2763317"/>
    <lineage>
        <taxon>Bacteria</taxon>
        <taxon>Pseudomonadati</taxon>
        <taxon>Pseudomonadota</taxon>
        <taxon>Gammaproteobacteria</taxon>
        <taxon>Lysobacterales</taxon>
        <taxon>Lysobacteraceae</taxon>
        <taxon>Agrilutibacter</taxon>
    </lineage>
</organism>
<evidence type="ECO:0000313" key="3">
    <source>
        <dbReference type="Proteomes" id="UP000639274"/>
    </source>
</evidence>
<dbReference type="AlphaFoldDB" id="A0A975AT50"/>
<dbReference type="PANTHER" id="PTHR46580">
    <property type="entry name" value="SENSOR KINASE-RELATED"/>
    <property type="match status" value="1"/>
</dbReference>
<dbReference type="KEGG" id="lsf:I8J32_007445"/>
<dbReference type="Proteomes" id="UP000639274">
    <property type="component" value="Chromosome"/>
</dbReference>
<reference evidence="2 3" key="1">
    <citation type="submission" date="2021-03" db="EMBL/GenBank/DDBJ databases">
        <title>Lysobacter sp. nov. isolated from soil of gangwondo yeongwol, south Korea.</title>
        <authorList>
            <person name="Kim K.R."/>
            <person name="Kim K.H."/>
            <person name="Jeon C.O."/>
        </authorList>
    </citation>
    <scope>NUCLEOTIDE SEQUENCE [LARGE SCALE GENOMIC DNA]</scope>
    <source>
        <strain evidence="2 3">R19</strain>
    </source>
</reference>
<dbReference type="PANTHER" id="PTHR46580:SF2">
    <property type="entry name" value="MAM DOMAIN-CONTAINING PROTEIN"/>
    <property type="match status" value="1"/>
</dbReference>
<proteinExistence type="predicted"/>
<evidence type="ECO:0000313" key="2">
    <source>
        <dbReference type="EMBL" id="QSX79669.1"/>
    </source>
</evidence>
<dbReference type="SUPFAM" id="SSF69318">
    <property type="entry name" value="Integrin alpha N-terminal domain"/>
    <property type="match status" value="1"/>
</dbReference>